<dbReference type="InterPro" id="IPR020471">
    <property type="entry name" value="AKR"/>
</dbReference>
<evidence type="ECO:0000313" key="4">
    <source>
        <dbReference type="Proteomes" id="UP000297777"/>
    </source>
</evidence>
<reference evidence="3 4" key="1">
    <citation type="submission" date="2017-12" db="EMBL/GenBank/DDBJ databases">
        <title>Comparative genomics of Botrytis spp.</title>
        <authorList>
            <person name="Valero-Jimenez C.A."/>
            <person name="Tapia P."/>
            <person name="Veloso J."/>
            <person name="Silva-Moreno E."/>
            <person name="Staats M."/>
            <person name="Valdes J.H."/>
            <person name="Van Kan J.A.L."/>
        </authorList>
    </citation>
    <scope>NUCLEOTIDE SEQUENCE [LARGE SCALE GENOMIC DNA]</scope>
    <source>
        <strain evidence="3 4">Bt9001</strain>
    </source>
</reference>
<gene>
    <name evidence="3" type="ORF">BTUL_0058g00530</name>
</gene>
<accession>A0A4Z1ESW1</accession>
<dbReference type="InterPro" id="IPR036812">
    <property type="entry name" value="NAD(P)_OxRdtase_dom_sf"/>
</dbReference>
<evidence type="ECO:0000313" key="3">
    <source>
        <dbReference type="EMBL" id="TGO14128.1"/>
    </source>
</evidence>
<sequence>MEIALQYDYHYIDLVAIYFNMIEINKGIRKNVGVILDKILVNLGVSYINLYLIYWPSEEYFPFILRRPWKPVQIGKVKVIEVSNLDKIYLKLLLKTCKIIPVVNQIEMHLYLQQSELAAFCQSRGILLEAYSPLGNNQIGELRTADNVKVHKIAKKLSLEPGQVLASRLGILFFQKASLKAELIAISMT</sequence>
<dbReference type="PRINTS" id="PR00069">
    <property type="entry name" value="ALDKETRDTASE"/>
</dbReference>
<protein>
    <recommendedName>
        <fullName evidence="2">NADP-dependent oxidoreductase domain-containing protein</fullName>
    </recommendedName>
</protein>
<dbReference type="Gene3D" id="3.20.20.100">
    <property type="entry name" value="NADP-dependent oxidoreductase domain"/>
    <property type="match status" value="1"/>
</dbReference>
<keyword evidence="1" id="KW-0560">Oxidoreductase</keyword>
<dbReference type="EMBL" id="PQXH01000058">
    <property type="protein sequence ID" value="TGO14128.1"/>
    <property type="molecule type" value="Genomic_DNA"/>
</dbReference>
<dbReference type="Pfam" id="PF00248">
    <property type="entry name" value="Aldo_ket_red"/>
    <property type="match status" value="1"/>
</dbReference>
<dbReference type="PANTHER" id="PTHR11732">
    <property type="entry name" value="ALDO/KETO REDUCTASE"/>
    <property type="match status" value="1"/>
</dbReference>
<feature type="domain" description="NADP-dependent oxidoreductase" evidence="2">
    <location>
        <begin position="27"/>
        <end position="139"/>
    </location>
</feature>
<comment type="caution">
    <text evidence="3">The sequence shown here is derived from an EMBL/GenBank/DDBJ whole genome shotgun (WGS) entry which is preliminary data.</text>
</comment>
<evidence type="ECO:0000256" key="1">
    <source>
        <dbReference type="ARBA" id="ARBA00023002"/>
    </source>
</evidence>
<dbReference type="GO" id="GO:0016491">
    <property type="term" value="F:oxidoreductase activity"/>
    <property type="evidence" value="ECO:0007669"/>
    <property type="project" value="UniProtKB-KW"/>
</dbReference>
<organism evidence="3 4">
    <name type="scientific">Botrytis tulipae</name>
    <dbReference type="NCBI Taxonomy" id="87230"/>
    <lineage>
        <taxon>Eukaryota</taxon>
        <taxon>Fungi</taxon>
        <taxon>Dikarya</taxon>
        <taxon>Ascomycota</taxon>
        <taxon>Pezizomycotina</taxon>
        <taxon>Leotiomycetes</taxon>
        <taxon>Helotiales</taxon>
        <taxon>Sclerotiniaceae</taxon>
        <taxon>Botrytis</taxon>
    </lineage>
</organism>
<name>A0A4Z1ESW1_9HELO</name>
<dbReference type="Proteomes" id="UP000297777">
    <property type="component" value="Unassembled WGS sequence"/>
</dbReference>
<dbReference type="OrthoDB" id="416253at2759"/>
<dbReference type="InterPro" id="IPR023210">
    <property type="entry name" value="NADP_OxRdtase_dom"/>
</dbReference>
<dbReference type="AlphaFoldDB" id="A0A4Z1ESW1"/>
<keyword evidence="4" id="KW-1185">Reference proteome</keyword>
<dbReference type="SUPFAM" id="SSF51430">
    <property type="entry name" value="NAD(P)-linked oxidoreductase"/>
    <property type="match status" value="1"/>
</dbReference>
<evidence type="ECO:0000259" key="2">
    <source>
        <dbReference type="Pfam" id="PF00248"/>
    </source>
</evidence>
<proteinExistence type="predicted"/>